<dbReference type="Pfam" id="PF04195">
    <property type="entry name" value="Transposase_28"/>
    <property type="match status" value="1"/>
</dbReference>
<gene>
    <name evidence="4" type="ORF">FSB_LOCUS4932</name>
</gene>
<proteinExistence type="predicted"/>
<dbReference type="AlphaFoldDB" id="A0A2N9EQV6"/>
<dbReference type="EMBL" id="OIVN01000249">
    <property type="protein sequence ID" value="SPC77050.1"/>
    <property type="molecule type" value="Genomic_DNA"/>
</dbReference>
<name>A0A2N9EQV6_FAGSY</name>
<sequence length="506" mass="56665">MGRLAKLVDTEQKIDQFKKRYDFLEDVQIRYASSDNLALLEYRDLVLPIIAIVEGGVRIPMHPFFIQFLTHFRLSPLQCVPNVFRVVMGTTILIDKLGLNQTVHDIMELAKPSPQLPLNPGDKDFTAKDVAFVERKTVEHLLRRPCFIDTAGRPRSAPILLDYVPTYKSFQKGPVVKFRRQIEVTMSRPGKDQEDIIQAVPLTKNRGVQIPHLVIPLSDPHFVPSTQPSEGKSRTARAFQKAAGHVSHKKKHHNNEPSVPWSCDFSVEGRPVDEDDLVIKGNEARARGGQVADTVGKALLLPRDMRIWQGDSSERLIKTLKRDSAGSQLLETERLLHEFLAENDWLKALEKQASARIQAAESKHKSADASLMTAERQVVKLKAKLDREYKISSQLWVEVGELKDAVNVAREGAQKAEEKAQAYYDQGFDKAAASLKHQPFRVNSHEEREGRESAEGLMDLESHEAVRAPEAAKDLGDPKADDQAPVVKIQEGEDGSDGKGPLDVVD</sequence>
<feature type="compositionally biased region" description="Basic and acidic residues" evidence="2">
    <location>
        <begin position="443"/>
        <end position="482"/>
    </location>
</feature>
<evidence type="ECO:0000259" key="3">
    <source>
        <dbReference type="Pfam" id="PF04195"/>
    </source>
</evidence>
<evidence type="ECO:0000256" key="2">
    <source>
        <dbReference type="SAM" id="MobiDB-lite"/>
    </source>
</evidence>
<dbReference type="InterPro" id="IPR007321">
    <property type="entry name" value="Transposase_28"/>
</dbReference>
<reference evidence="4" key="1">
    <citation type="submission" date="2018-02" db="EMBL/GenBank/DDBJ databases">
        <authorList>
            <person name="Cohen D.B."/>
            <person name="Kent A.D."/>
        </authorList>
    </citation>
    <scope>NUCLEOTIDE SEQUENCE</scope>
</reference>
<accession>A0A2N9EQV6</accession>
<feature type="region of interest" description="Disordered" evidence="2">
    <location>
        <begin position="440"/>
        <end position="506"/>
    </location>
</feature>
<evidence type="ECO:0000256" key="1">
    <source>
        <dbReference type="SAM" id="Coils"/>
    </source>
</evidence>
<keyword evidence="1" id="KW-0175">Coiled coil</keyword>
<evidence type="ECO:0000313" key="4">
    <source>
        <dbReference type="EMBL" id="SPC77050.1"/>
    </source>
</evidence>
<protein>
    <recommendedName>
        <fullName evidence="3">Transposase (putative) gypsy type domain-containing protein</fullName>
    </recommendedName>
</protein>
<feature type="domain" description="Transposase (putative) gypsy type" evidence="3">
    <location>
        <begin position="50"/>
        <end position="93"/>
    </location>
</feature>
<organism evidence="4">
    <name type="scientific">Fagus sylvatica</name>
    <name type="common">Beechnut</name>
    <dbReference type="NCBI Taxonomy" id="28930"/>
    <lineage>
        <taxon>Eukaryota</taxon>
        <taxon>Viridiplantae</taxon>
        <taxon>Streptophyta</taxon>
        <taxon>Embryophyta</taxon>
        <taxon>Tracheophyta</taxon>
        <taxon>Spermatophyta</taxon>
        <taxon>Magnoliopsida</taxon>
        <taxon>eudicotyledons</taxon>
        <taxon>Gunneridae</taxon>
        <taxon>Pentapetalae</taxon>
        <taxon>rosids</taxon>
        <taxon>fabids</taxon>
        <taxon>Fagales</taxon>
        <taxon>Fagaceae</taxon>
        <taxon>Fagus</taxon>
    </lineage>
</organism>
<feature type="coiled-coil region" evidence="1">
    <location>
        <begin position="357"/>
        <end position="419"/>
    </location>
</feature>